<feature type="domain" description="AB hydrolase-1" evidence="1">
    <location>
        <begin position="43"/>
        <end position="293"/>
    </location>
</feature>
<dbReference type="KEGG" id="nps:KRR39_18710"/>
<dbReference type="GO" id="GO:0016787">
    <property type="term" value="F:hydrolase activity"/>
    <property type="evidence" value="ECO:0007669"/>
    <property type="project" value="UniProtKB-KW"/>
</dbReference>
<dbReference type="Proteomes" id="UP000683575">
    <property type="component" value="Chromosome"/>
</dbReference>
<keyword evidence="3" id="KW-1185">Reference proteome</keyword>
<accession>A0A975SWY8</accession>
<dbReference type="Pfam" id="PF00561">
    <property type="entry name" value="Abhydrolase_1"/>
    <property type="match status" value="1"/>
</dbReference>
<evidence type="ECO:0000313" key="2">
    <source>
        <dbReference type="EMBL" id="QWZ07454.1"/>
    </source>
</evidence>
<dbReference type="PANTHER" id="PTHR43329">
    <property type="entry name" value="EPOXIDE HYDROLASE"/>
    <property type="match status" value="1"/>
</dbReference>
<gene>
    <name evidence="2" type="ORF">KRR39_18710</name>
</gene>
<sequence>MAEQHPHRHHPDSVEIPGPWQHRHVAANGARFHVAEAGPSDGPLVLLLHGFPEFWWAWRAQLPVLAGLGYRAVAMDLRGYGGSDKTPDGYDPLTLAQDVAGVVKALGARSAVLVGHGWGGYVAWTAAALHAREVSALCAVSAPHPAAMLGALRPGSLAARHVLAMQLPWVPERRLADPSSGFLADHLRSWSGPGPFPDVDAIATYQRAIGLWPASHCALEYHRWLFRSRLRADGRRFGRLMRRPVSQPVLSVSGAEDPAVPVDAVARSRAHVVGGLTEQVLPGVGHFPHEEAPEAFTAALTGWLGRL</sequence>
<proteinExistence type="predicted"/>
<dbReference type="EMBL" id="CP077062">
    <property type="protein sequence ID" value="QWZ07454.1"/>
    <property type="molecule type" value="Genomic_DNA"/>
</dbReference>
<dbReference type="AlphaFoldDB" id="A0A975SWY8"/>
<organism evidence="2 3">
    <name type="scientific">Nocardioides panacis</name>
    <dbReference type="NCBI Taxonomy" id="2849501"/>
    <lineage>
        <taxon>Bacteria</taxon>
        <taxon>Bacillati</taxon>
        <taxon>Actinomycetota</taxon>
        <taxon>Actinomycetes</taxon>
        <taxon>Propionibacteriales</taxon>
        <taxon>Nocardioidaceae</taxon>
        <taxon>Nocardioides</taxon>
    </lineage>
</organism>
<reference evidence="2" key="1">
    <citation type="submission" date="2021-06" db="EMBL/GenBank/DDBJ databases">
        <title>Complete genome sequence of Nocardioides sp. G188.</title>
        <authorList>
            <person name="Im W.-T."/>
        </authorList>
    </citation>
    <scope>NUCLEOTIDE SEQUENCE</scope>
    <source>
        <strain evidence="2">G188</strain>
    </source>
</reference>
<dbReference type="RefSeq" id="WP_216938965.1">
    <property type="nucleotide sequence ID" value="NZ_CP077062.1"/>
</dbReference>
<evidence type="ECO:0000259" key="1">
    <source>
        <dbReference type="Pfam" id="PF00561"/>
    </source>
</evidence>
<keyword evidence="2" id="KW-0378">Hydrolase</keyword>
<protein>
    <submittedName>
        <fullName evidence="2">Alpha/beta hydrolase</fullName>
    </submittedName>
</protein>
<name>A0A975SWY8_9ACTN</name>
<evidence type="ECO:0000313" key="3">
    <source>
        <dbReference type="Proteomes" id="UP000683575"/>
    </source>
</evidence>
<dbReference type="InterPro" id="IPR000073">
    <property type="entry name" value="AB_hydrolase_1"/>
</dbReference>